<proteinExistence type="predicted"/>
<organism evidence="2 3">
    <name type="scientific">Mycobacteroides salmoniphilum</name>
    <dbReference type="NCBI Taxonomy" id="404941"/>
    <lineage>
        <taxon>Bacteria</taxon>
        <taxon>Bacillati</taxon>
        <taxon>Actinomycetota</taxon>
        <taxon>Actinomycetes</taxon>
        <taxon>Mycobacteriales</taxon>
        <taxon>Mycobacteriaceae</taxon>
        <taxon>Mycobacteroides</taxon>
    </lineage>
</organism>
<evidence type="ECO:0000256" key="1">
    <source>
        <dbReference type="SAM" id="Phobius"/>
    </source>
</evidence>
<keyword evidence="1" id="KW-1133">Transmembrane helix</keyword>
<feature type="transmembrane region" description="Helical" evidence="1">
    <location>
        <begin position="77"/>
        <end position="99"/>
    </location>
</feature>
<protein>
    <submittedName>
        <fullName evidence="2">Uncharacterized protein</fullName>
    </submittedName>
</protein>
<comment type="caution">
    <text evidence="2">The sequence shown here is derived from an EMBL/GenBank/DDBJ whole genome shotgun (WGS) entry which is preliminary data.</text>
</comment>
<dbReference type="AlphaFoldDB" id="A0A4R8SVS0"/>
<dbReference type="EMBL" id="PECL01000007">
    <property type="protein sequence ID" value="TEA06293.1"/>
    <property type="molecule type" value="Genomic_DNA"/>
</dbReference>
<accession>A0A4R8SVS0</accession>
<dbReference type="Proteomes" id="UP000294604">
    <property type="component" value="Unassembled WGS sequence"/>
</dbReference>
<gene>
    <name evidence="2" type="ORF">CCUG60884_01431</name>
</gene>
<name>A0A4R8SVS0_9MYCO</name>
<keyword evidence="1" id="KW-0472">Membrane</keyword>
<reference evidence="2 3" key="1">
    <citation type="journal article" date="2019" name="Sci. Rep.">
        <title>Extended insight into the Mycobacterium chelonae-abscessus complex through whole genome sequencing of Mycobacterium salmoniphilum outbreak and Mycobacterium salmoniphilum-like strains.</title>
        <authorList>
            <person name="Behra P.R.K."/>
            <person name="Das S."/>
            <person name="Pettersson B.M.F."/>
            <person name="Shirreff L."/>
            <person name="DuCote T."/>
            <person name="Jacobsson K.G."/>
            <person name="Ennis D.G."/>
            <person name="Kirsebom L.A."/>
        </authorList>
    </citation>
    <scope>NUCLEOTIDE SEQUENCE [LARGE SCALE GENOMIC DNA]</scope>
    <source>
        <strain evidence="2 3">CCUG 60884</strain>
    </source>
</reference>
<sequence>MLSVNDMTAYEPTGSTGMEPVSTASEQIEGAATAPKPAGKWILEAMRPGFLISMAEGQPVGIKQFAQFCLILIYPGWLFALMIMLPIYWAGYAVLWVLFWPVRAWVKRTNPDEYEATMRKYRN</sequence>
<evidence type="ECO:0000313" key="3">
    <source>
        <dbReference type="Proteomes" id="UP000294604"/>
    </source>
</evidence>
<keyword evidence="1" id="KW-0812">Transmembrane</keyword>
<evidence type="ECO:0000313" key="2">
    <source>
        <dbReference type="EMBL" id="TEA06293.1"/>
    </source>
</evidence>